<dbReference type="InterPro" id="IPR020546">
    <property type="entry name" value="ATP_synth_F1_dsu/esu_N"/>
</dbReference>
<evidence type="ECO:0000313" key="12">
    <source>
        <dbReference type="EMBL" id="QUV94067.1"/>
    </source>
</evidence>
<evidence type="ECO:0000256" key="3">
    <source>
        <dbReference type="ARBA" id="ARBA00005712"/>
    </source>
</evidence>
<evidence type="ECO:0000256" key="2">
    <source>
        <dbReference type="ARBA" id="ARBA00004184"/>
    </source>
</evidence>
<dbReference type="Gene3D" id="2.60.15.10">
    <property type="entry name" value="F0F1 ATP synthase delta/epsilon subunit, N-terminal"/>
    <property type="match status" value="1"/>
</dbReference>
<dbReference type="InterPro" id="IPR036771">
    <property type="entry name" value="ATPsynth_dsu/esu_N"/>
</dbReference>
<dbReference type="PANTHER" id="PTHR13822">
    <property type="entry name" value="ATP SYNTHASE DELTA/EPSILON CHAIN"/>
    <property type="match status" value="1"/>
</dbReference>
<dbReference type="CDD" id="cd12152">
    <property type="entry name" value="F1-ATPase_delta"/>
    <property type="match status" value="1"/>
</dbReference>
<evidence type="ECO:0000313" key="13">
    <source>
        <dbReference type="Proteomes" id="UP000677668"/>
    </source>
</evidence>
<dbReference type="EMBL" id="CP072642">
    <property type="protein sequence ID" value="QUV94067.1"/>
    <property type="molecule type" value="Genomic_DNA"/>
</dbReference>
<evidence type="ECO:0000256" key="7">
    <source>
        <dbReference type="ARBA" id="ARBA00023196"/>
    </source>
</evidence>
<evidence type="ECO:0000256" key="4">
    <source>
        <dbReference type="ARBA" id="ARBA00022448"/>
    </source>
</evidence>
<dbReference type="InterPro" id="IPR001469">
    <property type="entry name" value="ATP_synth_F1_dsu/esu"/>
</dbReference>
<dbReference type="HAMAP" id="MF_00530">
    <property type="entry name" value="ATP_synth_epsil_bac"/>
    <property type="match status" value="1"/>
</dbReference>
<evidence type="ECO:0000256" key="6">
    <source>
        <dbReference type="ARBA" id="ARBA00023136"/>
    </source>
</evidence>
<keyword evidence="9" id="KW-0375">Hydrogen ion transport</keyword>
<comment type="subunit">
    <text evidence="9 10">F-type ATPases have 2 components, CF(1) - the catalytic core - and CF(0) - the membrane proton channel. CF(1) has five subunits: alpha(3), beta(3), gamma(1), delta(1), epsilon(1). CF(0) has three main subunits: a, b and c.</text>
</comment>
<evidence type="ECO:0000256" key="1">
    <source>
        <dbReference type="ARBA" id="ARBA00003543"/>
    </source>
</evidence>
<comment type="similarity">
    <text evidence="3 9 10">Belongs to the ATPase epsilon chain family.</text>
</comment>
<gene>
    <name evidence="9" type="primary">atpC</name>
    <name evidence="12" type="ORF">J8C05_00975</name>
</gene>
<comment type="function">
    <text evidence="1 9">Produces ATP from ADP in the presence of a proton gradient across the membrane.</text>
</comment>
<name>A0ABX8B0C5_9BACT</name>
<organism evidence="12 13">
    <name type="scientific">Chloracidobacterium sp. N</name>
    <dbReference type="NCBI Taxonomy" id="2821540"/>
    <lineage>
        <taxon>Bacteria</taxon>
        <taxon>Pseudomonadati</taxon>
        <taxon>Acidobacteriota</taxon>
        <taxon>Terriglobia</taxon>
        <taxon>Terriglobales</taxon>
        <taxon>Acidobacteriaceae</taxon>
        <taxon>Chloracidobacterium</taxon>
        <taxon>Chloracidobacterium aggregatum</taxon>
    </lineage>
</organism>
<protein>
    <recommendedName>
        <fullName evidence="9">ATP synthase epsilon chain</fullName>
    </recommendedName>
    <alternativeName>
        <fullName evidence="9">ATP synthase F1 sector epsilon subunit</fullName>
    </alternativeName>
    <alternativeName>
        <fullName evidence="9">F-ATPase epsilon subunit</fullName>
    </alternativeName>
</protein>
<reference evidence="12 13" key="1">
    <citation type="submission" date="2021-03" db="EMBL/GenBank/DDBJ databases">
        <title>Genomic and phenotypic characterization of Chloracidobacterium isolates provides evidence for multiple species.</title>
        <authorList>
            <person name="Saini M.K."/>
            <person name="Costas A.M.G."/>
            <person name="Tank M."/>
            <person name="Bryant D.A."/>
        </authorList>
    </citation>
    <scope>NUCLEOTIDE SEQUENCE [LARGE SCALE GENOMIC DNA]</scope>
    <source>
        <strain evidence="12 13">N</strain>
    </source>
</reference>
<dbReference type="NCBIfam" id="TIGR01216">
    <property type="entry name" value="ATP_synt_epsi"/>
    <property type="match status" value="1"/>
</dbReference>
<keyword evidence="5 9" id="KW-0406">Ion transport</keyword>
<keyword evidence="6 9" id="KW-0472">Membrane</keyword>
<evidence type="ECO:0000256" key="9">
    <source>
        <dbReference type="HAMAP-Rule" id="MF_00530"/>
    </source>
</evidence>
<keyword evidence="8 9" id="KW-0066">ATP synthesis</keyword>
<dbReference type="SUPFAM" id="SSF51344">
    <property type="entry name" value="Epsilon subunit of F1F0-ATP synthase N-terminal domain"/>
    <property type="match status" value="1"/>
</dbReference>
<dbReference type="PANTHER" id="PTHR13822:SF10">
    <property type="entry name" value="ATP SYNTHASE EPSILON CHAIN, CHLOROPLASTIC"/>
    <property type="match status" value="1"/>
</dbReference>
<dbReference type="Pfam" id="PF02823">
    <property type="entry name" value="ATP-synt_DE_N"/>
    <property type="match status" value="1"/>
</dbReference>
<evidence type="ECO:0000256" key="10">
    <source>
        <dbReference type="RuleBase" id="RU003656"/>
    </source>
</evidence>
<evidence type="ECO:0000256" key="8">
    <source>
        <dbReference type="ARBA" id="ARBA00023310"/>
    </source>
</evidence>
<feature type="domain" description="ATP synthase F1 complex delta/epsilon subunit N-terminal" evidence="11">
    <location>
        <begin position="3"/>
        <end position="82"/>
    </location>
</feature>
<accession>A0ABX8B0C5</accession>
<evidence type="ECO:0000259" key="11">
    <source>
        <dbReference type="Pfam" id="PF02823"/>
    </source>
</evidence>
<dbReference type="NCBIfam" id="NF009980">
    <property type="entry name" value="PRK13446.1"/>
    <property type="match status" value="1"/>
</dbReference>
<keyword evidence="7 9" id="KW-0139">CF(1)</keyword>
<evidence type="ECO:0000256" key="5">
    <source>
        <dbReference type="ARBA" id="ARBA00023065"/>
    </source>
</evidence>
<keyword evidence="13" id="KW-1185">Reference proteome</keyword>
<comment type="subcellular location">
    <subcellularLocation>
        <location evidence="9">Cell membrane</location>
        <topology evidence="9">Peripheral membrane protein</topology>
    </subcellularLocation>
    <subcellularLocation>
        <location evidence="2">Endomembrane system</location>
        <topology evidence="2">Peripheral membrane protein</topology>
    </subcellularLocation>
</comment>
<keyword evidence="9" id="KW-1003">Cell membrane</keyword>
<proteinExistence type="inferred from homology"/>
<keyword evidence="4 9" id="KW-0813">Transport</keyword>
<sequence length="139" mass="15331">MSLTLDIVTPERAFPSQTVDEVVLPALDGEIGVLPGHAALMSQLGVAGLLTYRQGGKETLAFVAQGFVEVLGNRVTVLTERAELAEDIDIEEARTRLREAELALRKAEAERPDEDLYRLRAELEAALVRVKTAERYLSR</sequence>
<dbReference type="Proteomes" id="UP000677668">
    <property type="component" value="Chromosome 1"/>
</dbReference>
<dbReference type="RefSeq" id="WP_211422386.1">
    <property type="nucleotide sequence ID" value="NZ_CP072642.1"/>
</dbReference>